<evidence type="ECO:0000256" key="4">
    <source>
        <dbReference type="ARBA" id="ARBA00022692"/>
    </source>
</evidence>
<dbReference type="AlphaFoldDB" id="A0A5N6NP55"/>
<dbReference type="Gene3D" id="1.25.40.10">
    <property type="entry name" value="Tetratricopeptide repeat domain"/>
    <property type="match status" value="4"/>
</dbReference>
<feature type="repeat" description="PPR" evidence="10">
    <location>
        <begin position="493"/>
        <end position="523"/>
    </location>
</feature>
<dbReference type="PANTHER" id="PTHR12692:SF0">
    <property type="entry name" value="GH11935P"/>
    <property type="match status" value="1"/>
</dbReference>
<feature type="repeat" description="PPR" evidence="10">
    <location>
        <begin position="527"/>
        <end position="561"/>
    </location>
</feature>
<evidence type="ECO:0000256" key="11">
    <source>
        <dbReference type="SAM" id="Phobius"/>
    </source>
</evidence>
<dbReference type="InterPro" id="IPR002885">
    <property type="entry name" value="PPR_rpt"/>
</dbReference>
<evidence type="ECO:0000256" key="7">
    <source>
        <dbReference type="ARBA" id="ARBA00022824"/>
    </source>
</evidence>
<evidence type="ECO:0008006" key="14">
    <source>
        <dbReference type="Google" id="ProtNLM"/>
    </source>
</evidence>
<evidence type="ECO:0000256" key="5">
    <source>
        <dbReference type="ARBA" id="ARBA00022729"/>
    </source>
</evidence>
<feature type="transmembrane region" description="Helical" evidence="11">
    <location>
        <begin position="902"/>
        <end position="919"/>
    </location>
</feature>
<keyword evidence="5" id="KW-0732">Signal</keyword>
<dbReference type="EMBL" id="SZYD01000010">
    <property type="protein sequence ID" value="KAD4982260.1"/>
    <property type="molecule type" value="Genomic_DNA"/>
</dbReference>
<evidence type="ECO:0000256" key="8">
    <source>
        <dbReference type="ARBA" id="ARBA00022989"/>
    </source>
</evidence>
<dbReference type="Gene3D" id="3.40.30.10">
    <property type="entry name" value="Glutaredoxin"/>
    <property type="match status" value="1"/>
</dbReference>
<evidence type="ECO:0000256" key="2">
    <source>
        <dbReference type="ARBA" id="ARBA00004477"/>
    </source>
</evidence>
<reference evidence="12 13" key="1">
    <citation type="submission" date="2019-05" db="EMBL/GenBank/DDBJ databases">
        <title>Mikania micrantha, genome provides insights into the molecular mechanism of rapid growth.</title>
        <authorList>
            <person name="Liu B."/>
        </authorList>
    </citation>
    <scope>NUCLEOTIDE SEQUENCE [LARGE SCALE GENOMIC DNA]</scope>
    <source>
        <strain evidence="12">NLD-2019</strain>
        <tissue evidence="12">Leaf</tissue>
    </source>
</reference>
<dbReference type="PANTHER" id="PTHR12692">
    <property type="entry name" value="DOLICHYL-DIPHOSPHOOLIGOSACCHARIDE--PROTEIN GLYCOSYLTRANSFERASE-RELATED"/>
    <property type="match status" value="1"/>
</dbReference>
<keyword evidence="9 11" id="KW-0472">Membrane</keyword>
<dbReference type="Pfam" id="PF04756">
    <property type="entry name" value="OST3_OST6"/>
    <property type="match status" value="1"/>
</dbReference>
<sequence>MQKTKLLIKSLSKNTTNRAQNWRTQINHTHLVSQISSILEQRHNWPSILQTLNLKSKLTPSIFLQILNSTQIPPQISLDFFKWAIKNTSFQPDVAVQCRMTHLLIGSGLVNPSKPILNSLLQNNPPVMIAESLIKLCAQDPNFCSSESLTVFDCVIDWYCKKGLCVQALECFNLTKELINYSVRSCRTLFNALYEKDEFGLGLCLFGVMIRHGVLIDPITLRVISKILSKQGKIDSMLRLINMGVNDPLIYDLVIDCCCEMAMFEVALQLFDEMSKRKLDSGFNTFASVLNGACRHKNDEMIKFAMESMAAKGYISNPLTEPDLVIQKLCDTRKTYAAYMLFKTACDAQRSLENKTYGCMLQAMSMDIRVKEAIAIHRVMEHKQVIINPIFYNEFISVLCDEKASTEVNHLLTDLISKGYKPTPMALSKHITYQCKKHRWKEAVNLAELALQESIFLESSCCGLLIKHFCKKALIDLAINLHKQMVKMDCSIDSTACNALITGLLEAFRVEEAEKVFDYMRIKNLLTSESFVIMINGYCREKMLKMAMKLHDEMLEMGLKPSLKMYKRLISNFSQLQSSSSSLHKPYTISLDFAMAGSPRSAPAVFLLLTTLLSLSTSPFLAGAATGDADLISELQSIQSRSSSGVIHLSDKLLRRIVTTKHRSFSLIIFFDAVQLHDKSELHLKSLKSEFFLLSKSFSINNQNAQSVRSKLFFCDIEFGESQSSFSQFGVNALPHIRLLPPDAANLKSDSIAMDAGDFSGLADSMAEFIQSKTKLTIGHIHRPPILSKTQLGLLIAAFLISLPFLFKKLLAGETLFHDKRFWLSGSVFVYFFSVSGTMHNIIRKMPMFISDRNDPNKLIYFYQGSGMQLGAEGFAIGFLYTIVGLLLAFVTHVLIRVKSSFAQRTIMIIAMVVSVWAVRKVVYLDNWKTGYAVHAYLPSSW</sequence>
<keyword evidence="8 11" id="KW-1133">Transmembrane helix</keyword>
<keyword evidence="7" id="KW-0256">Endoplasmic reticulum</keyword>
<dbReference type="PROSITE" id="PS51375">
    <property type="entry name" value="PPR"/>
    <property type="match status" value="3"/>
</dbReference>
<keyword evidence="6" id="KW-0677">Repeat</keyword>
<organism evidence="12 13">
    <name type="scientific">Mikania micrantha</name>
    <name type="common">bitter vine</name>
    <dbReference type="NCBI Taxonomy" id="192012"/>
    <lineage>
        <taxon>Eukaryota</taxon>
        <taxon>Viridiplantae</taxon>
        <taxon>Streptophyta</taxon>
        <taxon>Embryophyta</taxon>
        <taxon>Tracheophyta</taxon>
        <taxon>Spermatophyta</taxon>
        <taxon>Magnoliopsida</taxon>
        <taxon>eudicotyledons</taxon>
        <taxon>Gunneridae</taxon>
        <taxon>Pentapetalae</taxon>
        <taxon>asterids</taxon>
        <taxon>campanulids</taxon>
        <taxon>Asterales</taxon>
        <taxon>Asteraceae</taxon>
        <taxon>Asteroideae</taxon>
        <taxon>Heliantheae alliance</taxon>
        <taxon>Eupatorieae</taxon>
        <taxon>Mikania</taxon>
    </lineage>
</organism>
<dbReference type="GO" id="GO:0008250">
    <property type="term" value="C:oligosaccharyltransferase complex"/>
    <property type="evidence" value="ECO:0007669"/>
    <property type="project" value="TreeGrafter"/>
</dbReference>
<dbReference type="NCBIfam" id="TIGR00756">
    <property type="entry name" value="PPR"/>
    <property type="match status" value="3"/>
</dbReference>
<dbReference type="InterPro" id="IPR021149">
    <property type="entry name" value="OligosaccharylTrfase_OST3/OST6"/>
</dbReference>
<evidence type="ECO:0000256" key="6">
    <source>
        <dbReference type="ARBA" id="ARBA00022737"/>
    </source>
</evidence>
<dbReference type="GO" id="GO:0018279">
    <property type="term" value="P:protein N-linked glycosylation via asparagine"/>
    <property type="evidence" value="ECO:0007669"/>
    <property type="project" value="TreeGrafter"/>
</dbReference>
<evidence type="ECO:0000313" key="12">
    <source>
        <dbReference type="EMBL" id="KAD4982260.1"/>
    </source>
</evidence>
<feature type="repeat" description="PPR" evidence="10">
    <location>
        <begin position="247"/>
        <end position="281"/>
    </location>
</feature>
<comment type="similarity">
    <text evidence="3">Belongs to the OST3/OST6 family.</text>
</comment>
<feature type="transmembrane region" description="Helical" evidence="11">
    <location>
        <begin position="792"/>
        <end position="810"/>
    </location>
</feature>
<proteinExistence type="inferred from homology"/>
<evidence type="ECO:0000313" key="13">
    <source>
        <dbReference type="Proteomes" id="UP000326396"/>
    </source>
</evidence>
<evidence type="ECO:0000256" key="9">
    <source>
        <dbReference type="ARBA" id="ARBA00023136"/>
    </source>
</evidence>
<comment type="caution">
    <text evidence="12">The sequence shown here is derived from an EMBL/GenBank/DDBJ whole genome shotgun (WGS) entry which is preliminary data.</text>
</comment>
<accession>A0A5N6NP55</accession>
<dbReference type="OrthoDB" id="747253at2759"/>
<protein>
    <recommendedName>
        <fullName evidence="14">Dolichyl-diphosphooligosaccharide--protein glycosyltransferase subunit 3</fullName>
    </recommendedName>
</protein>
<dbReference type="Pfam" id="PF01535">
    <property type="entry name" value="PPR"/>
    <property type="match status" value="4"/>
</dbReference>
<feature type="transmembrane region" description="Helical" evidence="11">
    <location>
        <begin position="875"/>
        <end position="896"/>
    </location>
</feature>
<name>A0A5N6NP55_9ASTR</name>
<evidence type="ECO:0000256" key="10">
    <source>
        <dbReference type="PROSITE-ProRule" id="PRU00708"/>
    </source>
</evidence>
<evidence type="ECO:0000256" key="3">
    <source>
        <dbReference type="ARBA" id="ARBA00009561"/>
    </source>
</evidence>
<dbReference type="InterPro" id="IPR011990">
    <property type="entry name" value="TPR-like_helical_dom_sf"/>
</dbReference>
<keyword evidence="4 11" id="KW-0812">Transmembrane</keyword>
<comment type="function">
    <text evidence="1">Subunit of the oligosaccharyl transferase (OST) complex that catalyzes the initial transfer of a defined glycan (Glc(3)Man(9)GlcNAc(2) in eukaryotes) from the lipid carrier dolichol-pyrophosphate to an asparagine residue within an Asn-X-Ser/Thr consensus motif in nascent polypeptide chains, the first step in protein N-glycosylation. N-glycosylation occurs cotranslationally and the complex associates with the Sec61 complex at the channel-forming translocon complex that mediates protein translocation across the endoplasmic reticulum (ER). All subunits are required for a maximal enzyme activity.</text>
</comment>
<dbReference type="Pfam" id="PF13041">
    <property type="entry name" value="PPR_2"/>
    <property type="match status" value="1"/>
</dbReference>
<feature type="transmembrane region" description="Helical" evidence="11">
    <location>
        <begin position="822"/>
        <end position="843"/>
    </location>
</feature>
<evidence type="ECO:0000256" key="1">
    <source>
        <dbReference type="ARBA" id="ARBA00002791"/>
    </source>
</evidence>
<keyword evidence="13" id="KW-1185">Reference proteome</keyword>
<comment type="subcellular location">
    <subcellularLocation>
        <location evidence="2">Endoplasmic reticulum membrane</location>
        <topology evidence="2">Multi-pass membrane protein</topology>
    </subcellularLocation>
</comment>
<dbReference type="Proteomes" id="UP000326396">
    <property type="component" value="Linkage Group LG18"/>
</dbReference>
<gene>
    <name evidence="12" type="ORF">E3N88_18931</name>
</gene>